<dbReference type="InterPro" id="IPR031162">
    <property type="entry name" value="CBP_P300_HAT"/>
</dbReference>
<evidence type="ECO:0000256" key="8">
    <source>
        <dbReference type="ARBA" id="ARBA00048017"/>
    </source>
</evidence>
<dbReference type="PANTHER" id="PTHR13808">
    <property type="entry name" value="CBP/P300-RELATED"/>
    <property type="match status" value="1"/>
</dbReference>
<feature type="domain" description="CBP/p300-type HAT" evidence="10">
    <location>
        <begin position="216"/>
        <end position="529"/>
    </location>
</feature>
<dbReference type="GO" id="GO:0005634">
    <property type="term" value="C:nucleus"/>
    <property type="evidence" value="ECO:0007669"/>
    <property type="project" value="UniProtKB-SubCell"/>
</dbReference>
<organism evidence="11 12">
    <name type="scientific">Caenorhabditis briggsae</name>
    <dbReference type="NCBI Taxonomy" id="6238"/>
    <lineage>
        <taxon>Eukaryota</taxon>
        <taxon>Metazoa</taxon>
        <taxon>Ecdysozoa</taxon>
        <taxon>Nematoda</taxon>
        <taxon>Chromadorea</taxon>
        <taxon>Rhabditida</taxon>
        <taxon>Rhabditina</taxon>
        <taxon>Rhabditomorpha</taxon>
        <taxon>Rhabditoidea</taxon>
        <taxon>Rhabditidae</taxon>
        <taxon>Peloderinae</taxon>
        <taxon>Caenorhabditis</taxon>
    </lineage>
</organism>
<keyword evidence="5" id="KW-0805">Transcription regulation</keyword>
<dbReference type="EC" id="2.3.1.48" evidence="2"/>
<evidence type="ECO:0000256" key="5">
    <source>
        <dbReference type="ARBA" id="ARBA00023015"/>
    </source>
</evidence>
<evidence type="ECO:0000256" key="7">
    <source>
        <dbReference type="ARBA" id="ARBA00023242"/>
    </source>
</evidence>
<evidence type="ECO:0000313" key="12">
    <source>
        <dbReference type="Proteomes" id="UP000827892"/>
    </source>
</evidence>
<dbReference type="GO" id="GO:0006355">
    <property type="term" value="P:regulation of DNA-templated transcription"/>
    <property type="evidence" value="ECO:0007669"/>
    <property type="project" value="InterPro"/>
</dbReference>
<comment type="subcellular location">
    <subcellularLocation>
        <location evidence="1">Nucleus</location>
    </subcellularLocation>
</comment>
<evidence type="ECO:0000256" key="9">
    <source>
        <dbReference type="SAM" id="MobiDB-lite"/>
    </source>
</evidence>
<evidence type="ECO:0000259" key="10">
    <source>
        <dbReference type="PROSITE" id="PS51727"/>
    </source>
</evidence>
<dbReference type="Pfam" id="PF08214">
    <property type="entry name" value="HAT_KAT11"/>
    <property type="match status" value="1"/>
</dbReference>
<gene>
    <name evidence="11" type="ORF">L3Y34_019754</name>
</gene>
<dbReference type="SMART" id="SM01250">
    <property type="entry name" value="KAT11"/>
    <property type="match status" value="1"/>
</dbReference>
<sequence>MQKSPPSTPRPSRAPTMSPMTGIQNFLGSFISGNVQNEESSSTSSPDIENITGEFSEIRKDKNETPENYTLVIKEQKKRGHEDLEKEETHGIRYEKLKKAKRQEPQFMCCSKNPDLSYSSFNHQCTSGAQDCRIRPNDIYWVPRKQQGEFQEAVCTTCFKEMGNKDGWKQEKNINDRIEEVFKCQECSGLWHQCCSFFYGEPEQFVCRTCAPEAFKLMLDASGSSPDSNFIEERINGFLEEALEEDQEFQKISVRTFYSADDSVKTGDLAPPSWKSKFIAKYGMVIKFASRAIHVFQRQNNVDQIVFSIFASEYRNPRKTWMVIDCLDSIKMFQPASLRTKVYQELVLIYFDLARNIGLSHSYLWADPPIQGDNYIFPVKPANQPSPTPTMLENWYLTVMEKGKSNGIVKEFRSFAEEKELKKFKKPTEIPIFHNSLWSSLMAAYDVVGKPQKLWKSMSAELESHGSDNWFIEFNEVEKDEQSEGMCQERLHEILLKKEELQYHCMENSWQFGNPRRARYASVGLINLM</sequence>
<keyword evidence="7" id="KW-0539">Nucleus</keyword>
<keyword evidence="6" id="KW-0804">Transcription</keyword>
<feature type="compositionally biased region" description="Low complexity" evidence="9">
    <location>
        <begin position="10"/>
        <end position="20"/>
    </location>
</feature>
<comment type="catalytic activity">
    <reaction evidence="8">
        <text>L-lysyl-[protein] + acetyl-CoA = N(6)-acetyl-L-lysyl-[protein] + CoA + H(+)</text>
        <dbReference type="Rhea" id="RHEA:45948"/>
        <dbReference type="Rhea" id="RHEA-COMP:9752"/>
        <dbReference type="Rhea" id="RHEA-COMP:10731"/>
        <dbReference type="ChEBI" id="CHEBI:15378"/>
        <dbReference type="ChEBI" id="CHEBI:29969"/>
        <dbReference type="ChEBI" id="CHEBI:57287"/>
        <dbReference type="ChEBI" id="CHEBI:57288"/>
        <dbReference type="ChEBI" id="CHEBI:61930"/>
        <dbReference type="EC" id="2.3.1.48"/>
    </reaction>
</comment>
<evidence type="ECO:0000313" key="11">
    <source>
        <dbReference type="EMBL" id="ULU08751.1"/>
    </source>
</evidence>
<evidence type="ECO:0000256" key="6">
    <source>
        <dbReference type="ARBA" id="ARBA00023163"/>
    </source>
</evidence>
<accession>A0AAE9DQU4</accession>
<proteinExistence type="predicted"/>
<protein>
    <recommendedName>
        <fullName evidence="2">histone acetyltransferase</fullName>
        <ecNumber evidence="2">2.3.1.48</ecNumber>
    </recommendedName>
</protein>
<evidence type="ECO:0000256" key="2">
    <source>
        <dbReference type="ARBA" id="ARBA00013184"/>
    </source>
</evidence>
<dbReference type="PROSITE" id="PS51727">
    <property type="entry name" value="CBP_P300_HAT"/>
    <property type="match status" value="1"/>
</dbReference>
<evidence type="ECO:0000256" key="4">
    <source>
        <dbReference type="ARBA" id="ARBA00022853"/>
    </source>
</evidence>
<feature type="region of interest" description="Disordered" evidence="9">
    <location>
        <begin position="1"/>
        <end position="25"/>
    </location>
</feature>
<keyword evidence="3" id="KW-0808">Transferase</keyword>
<dbReference type="PANTHER" id="PTHR13808:SF1">
    <property type="entry name" value="HISTONE ACETYLTRANSFERASE"/>
    <property type="match status" value="1"/>
</dbReference>
<feature type="compositionally biased region" description="Polar residues" evidence="9">
    <location>
        <begin position="34"/>
        <end position="47"/>
    </location>
</feature>
<reference evidence="11 12" key="1">
    <citation type="submission" date="2022-05" db="EMBL/GenBank/DDBJ databases">
        <title>Chromosome-level reference genomes for two strains of Caenorhabditis briggsae: an improved platform for comparative genomics.</title>
        <authorList>
            <person name="Stevens L."/>
            <person name="Andersen E.C."/>
        </authorList>
    </citation>
    <scope>NUCLEOTIDE SEQUENCE [LARGE SCALE GENOMIC DNA]</scope>
    <source>
        <strain evidence="11">QX1410_ONT</strain>
        <tissue evidence="11">Whole-organism</tissue>
    </source>
</reference>
<dbReference type="InterPro" id="IPR013178">
    <property type="entry name" value="Histone_AcTrfase_Rtt109/CBP"/>
</dbReference>
<evidence type="ECO:0000256" key="3">
    <source>
        <dbReference type="ARBA" id="ARBA00022679"/>
    </source>
</evidence>
<feature type="region of interest" description="Disordered" evidence="9">
    <location>
        <begin position="34"/>
        <end position="53"/>
    </location>
</feature>
<name>A0AAE9DQU4_CAEBR</name>
<evidence type="ECO:0000256" key="1">
    <source>
        <dbReference type="ARBA" id="ARBA00004123"/>
    </source>
</evidence>
<dbReference type="AlphaFoldDB" id="A0AAE9DQU4"/>
<dbReference type="GO" id="GO:0004402">
    <property type="term" value="F:histone acetyltransferase activity"/>
    <property type="evidence" value="ECO:0007669"/>
    <property type="project" value="InterPro"/>
</dbReference>
<dbReference type="Proteomes" id="UP000827892">
    <property type="component" value="Chromosome II"/>
</dbReference>
<keyword evidence="4" id="KW-0156">Chromatin regulator</keyword>
<dbReference type="EMBL" id="CP090892">
    <property type="protein sequence ID" value="ULU08751.1"/>
    <property type="molecule type" value="Genomic_DNA"/>
</dbReference>